<dbReference type="InterPro" id="IPR050226">
    <property type="entry name" value="NagZ_Beta-hexosaminidase"/>
</dbReference>
<dbReference type="EMBL" id="DVLX01000020">
    <property type="protein sequence ID" value="HIT98898.1"/>
    <property type="molecule type" value="Genomic_DNA"/>
</dbReference>
<keyword evidence="4" id="KW-0472">Membrane</keyword>
<feature type="domain" description="Glycoside hydrolase family 3 N-terminal" evidence="5">
    <location>
        <begin position="60"/>
        <end position="373"/>
    </location>
</feature>
<evidence type="ECO:0000256" key="4">
    <source>
        <dbReference type="SAM" id="Phobius"/>
    </source>
</evidence>
<dbReference type="SUPFAM" id="SSF51445">
    <property type="entry name" value="(Trans)glycosidases"/>
    <property type="match status" value="1"/>
</dbReference>
<reference evidence="6" key="2">
    <citation type="journal article" date="2021" name="PeerJ">
        <title>Extensive microbial diversity within the chicken gut microbiome revealed by metagenomics and culture.</title>
        <authorList>
            <person name="Gilroy R."/>
            <person name="Ravi A."/>
            <person name="Getino M."/>
            <person name="Pursley I."/>
            <person name="Horton D.L."/>
            <person name="Alikhan N.F."/>
            <person name="Baker D."/>
            <person name="Gharbi K."/>
            <person name="Hall N."/>
            <person name="Watson M."/>
            <person name="Adriaenssens E.M."/>
            <person name="Foster-Nyarko E."/>
            <person name="Jarju S."/>
            <person name="Secka A."/>
            <person name="Antonio M."/>
            <person name="Oren A."/>
            <person name="Chaudhuri R.R."/>
            <person name="La Ragione R."/>
            <person name="Hildebrand F."/>
            <person name="Pallen M.J."/>
        </authorList>
    </citation>
    <scope>NUCLEOTIDE SEQUENCE</scope>
    <source>
        <strain evidence="6">CHK176-22527</strain>
    </source>
</reference>
<keyword evidence="3" id="KW-0326">Glycosidase</keyword>
<dbReference type="AlphaFoldDB" id="A0A9D1KUE2"/>
<name>A0A9D1KUE2_9FIRM</name>
<dbReference type="GO" id="GO:0005975">
    <property type="term" value="P:carbohydrate metabolic process"/>
    <property type="evidence" value="ECO:0007669"/>
    <property type="project" value="InterPro"/>
</dbReference>
<dbReference type="InterPro" id="IPR001764">
    <property type="entry name" value="Glyco_hydro_3_N"/>
</dbReference>
<dbReference type="Pfam" id="PF00933">
    <property type="entry name" value="Glyco_hydro_3"/>
    <property type="match status" value="1"/>
</dbReference>
<dbReference type="InterPro" id="IPR036962">
    <property type="entry name" value="Glyco_hydro_3_N_sf"/>
</dbReference>
<dbReference type="GO" id="GO:0009254">
    <property type="term" value="P:peptidoglycan turnover"/>
    <property type="evidence" value="ECO:0007669"/>
    <property type="project" value="TreeGrafter"/>
</dbReference>
<dbReference type="InterPro" id="IPR017853">
    <property type="entry name" value="GH"/>
</dbReference>
<evidence type="ECO:0000256" key="3">
    <source>
        <dbReference type="ARBA" id="ARBA00023295"/>
    </source>
</evidence>
<keyword evidence="4" id="KW-0812">Transmembrane</keyword>
<protein>
    <submittedName>
        <fullName evidence="6">Beta-hexosaminidase</fullName>
    </submittedName>
</protein>
<dbReference type="PROSITE" id="PS00775">
    <property type="entry name" value="GLYCOSYL_HYDROL_F3"/>
    <property type="match status" value="1"/>
</dbReference>
<dbReference type="PANTHER" id="PTHR30480:SF16">
    <property type="entry name" value="GLYCOSIDE HYDROLASE FAMILY 3 DOMAIN PROTEIN"/>
    <property type="match status" value="1"/>
</dbReference>
<accession>A0A9D1KUE2</accession>
<proteinExistence type="inferred from homology"/>
<dbReference type="InterPro" id="IPR019800">
    <property type="entry name" value="Glyco_hydro_3_AS"/>
</dbReference>
<keyword evidence="2" id="KW-0378">Hydrolase</keyword>
<dbReference type="PANTHER" id="PTHR30480">
    <property type="entry name" value="BETA-HEXOSAMINIDASE-RELATED"/>
    <property type="match status" value="1"/>
</dbReference>
<gene>
    <name evidence="6" type="ORF">IAD12_01400</name>
</gene>
<keyword evidence="4" id="KW-1133">Transmembrane helix</keyword>
<evidence type="ECO:0000256" key="1">
    <source>
        <dbReference type="ARBA" id="ARBA00005336"/>
    </source>
</evidence>
<evidence type="ECO:0000313" key="7">
    <source>
        <dbReference type="Proteomes" id="UP000824159"/>
    </source>
</evidence>
<dbReference type="GO" id="GO:0004553">
    <property type="term" value="F:hydrolase activity, hydrolyzing O-glycosyl compounds"/>
    <property type="evidence" value="ECO:0007669"/>
    <property type="project" value="InterPro"/>
</dbReference>
<evidence type="ECO:0000259" key="5">
    <source>
        <dbReference type="Pfam" id="PF00933"/>
    </source>
</evidence>
<comment type="similarity">
    <text evidence="1">Belongs to the glycosyl hydrolase 3 family.</text>
</comment>
<reference evidence="6" key="1">
    <citation type="submission" date="2020-10" db="EMBL/GenBank/DDBJ databases">
        <authorList>
            <person name="Gilroy R."/>
        </authorList>
    </citation>
    <scope>NUCLEOTIDE SEQUENCE</scope>
    <source>
        <strain evidence="6">CHK176-22527</strain>
    </source>
</reference>
<sequence length="384" mass="42284">MASRKSKLSRIQKFFLFFISVSVLAAAAVYISYDRIQEKAGEYMLNKQADSILEKMSDEEKAGQLFIGCFYDGMPDSGEIEKYHLGGAVLFKTAFENKTASDVRSSIEKIHDSSMISPVIAVDEEGGTVTRISCFSEFRSQPFDSPRNIYDKGGLKAVTADTHEKNELLLSLGIDMNMAPICDITLNSSSFMYSRSLGRDADTTSDYVRSVVKICESDGIACVLKHFPGYGETEDTHESSAVDDRPLSSFEKNDFLPFKAGIEEGAPAVLFSHSIVPAIDEADPASLSEKAHDIIREDMGFDGIILTDDLSMDATSHFRTDSSESIAVSAFLAGNDMLCTGDFRTQYGEILAAVKSGRITEERLDTSVRRIIKFKLKADLITDK</sequence>
<comment type="caution">
    <text evidence="6">The sequence shown here is derived from an EMBL/GenBank/DDBJ whole genome shotgun (WGS) entry which is preliminary data.</text>
</comment>
<evidence type="ECO:0000256" key="2">
    <source>
        <dbReference type="ARBA" id="ARBA00022801"/>
    </source>
</evidence>
<dbReference type="Gene3D" id="3.20.20.300">
    <property type="entry name" value="Glycoside hydrolase, family 3, N-terminal domain"/>
    <property type="match status" value="1"/>
</dbReference>
<feature type="transmembrane region" description="Helical" evidence="4">
    <location>
        <begin position="14"/>
        <end position="33"/>
    </location>
</feature>
<dbReference type="Proteomes" id="UP000824159">
    <property type="component" value="Unassembled WGS sequence"/>
</dbReference>
<organism evidence="6 7">
    <name type="scientific">Candidatus Allocopromorpha excrementavium</name>
    <dbReference type="NCBI Taxonomy" id="2840741"/>
    <lineage>
        <taxon>Bacteria</taxon>
        <taxon>Bacillati</taxon>
        <taxon>Bacillota</taxon>
        <taxon>Clostridia</taxon>
        <taxon>Eubacteriales</taxon>
        <taxon>Eubacteriaceae</taxon>
        <taxon>Eubacteriaceae incertae sedis</taxon>
        <taxon>Candidatus Allocopromorpha</taxon>
    </lineage>
</organism>
<evidence type="ECO:0000313" key="6">
    <source>
        <dbReference type="EMBL" id="HIT98898.1"/>
    </source>
</evidence>